<feature type="transmembrane region" description="Helical" evidence="1">
    <location>
        <begin position="38"/>
        <end position="57"/>
    </location>
</feature>
<evidence type="ECO:0000256" key="1">
    <source>
        <dbReference type="SAM" id="Phobius"/>
    </source>
</evidence>
<protein>
    <submittedName>
        <fullName evidence="2">Uncharacterized protein</fullName>
    </submittedName>
</protein>
<reference evidence="2 3" key="1">
    <citation type="submission" date="2021-06" db="EMBL/GenBank/DDBJ databases">
        <authorList>
            <person name="Palmer J.M."/>
        </authorList>
    </citation>
    <scope>NUCLEOTIDE SEQUENCE [LARGE SCALE GENOMIC DNA]</scope>
    <source>
        <strain evidence="3">if_2019</strain>
        <tissue evidence="2">Muscle</tissue>
    </source>
</reference>
<evidence type="ECO:0000313" key="3">
    <source>
        <dbReference type="Proteomes" id="UP001482620"/>
    </source>
</evidence>
<keyword evidence="1" id="KW-1133">Transmembrane helix</keyword>
<keyword evidence="1" id="KW-0472">Membrane</keyword>
<dbReference type="Proteomes" id="UP001482620">
    <property type="component" value="Unassembled WGS sequence"/>
</dbReference>
<dbReference type="EMBL" id="JAHRIQ010072762">
    <property type="protein sequence ID" value="MEQ2245283.1"/>
    <property type="molecule type" value="Genomic_DNA"/>
</dbReference>
<accession>A0ABV0UJ61</accession>
<keyword evidence="3" id="KW-1185">Reference proteome</keyword>
<gene>
    <name evidence="2" type="ORF">ILYODFUR_026039</name>
</gene>
<name>A0ABV0UJ61_9TELE</name>
<comment type="caution">
    <text evidence="2">The sequence shown here is derived from an EMBL/GenBank/DDBJ whole genome shotgun (WGS) entry which is preliminary data.</text>
</comment>
<organism evidence="2 3">
    <name type="scientific">Ilyodon furcidens</name>
    <name type="common">goldbreast splitfin</name>
    <dbReference type="NCBI Taxonomy" id="33524"/>
    <lineage>
        <taxon>Eukaryota</taxon>
        <taxon>Metazoa</taxon>
        <taxon>Chordata</taxon>
        <taxon>Craniata</taxon>
        <taxon>Vertebrata</taxon>
        <taxon>Euteleostomi</taxon>
        <taxon>Actinopterygii</taxon>
        <taxon>Neopterygii</taxon>
        <taxon>Teleostei</taxon>
        <taxon>Neoteleostei</taxon>
        <taxon>Acanthomorphata</taxon>
        <taxon>Ovalentaria</taxon>
        <taxon>Atherinomorphae</taxon>
        <taxon>Cyprinodontiformes</taxon>
        <taxon>Goodeidae</taxon>
        <taxon>Ilyodon</taxon>
    </lineage>
</organism>
<evidence type="ECO:0000313" key="2">
    <source>
        <dbReference type="EMBL" id="MEQ2245283.1"/>
    </source>
</evidence>
<proteinExistence type="predicted"/>
<sequence>MFLLDFRCLMQMFQQLLSFYLLLQTSQRVNDGFFNQRMKLFLMILNQIFFISFFLTVKYKLSKDKVSSSPASPLVSIGNTFCSSSETFRSCLEDFLCSCCRTVLVLLDLWLIMQLSSAEVRT</sequence>
<keyword evidence="1" id="KW-0812">Transmembrane</keyword>